<comment type="cofactor">
    <cofactor evidence="9">
        <name>Mg(2+)</name>
        <dbReference type="ChEBI" id="CHEBI:18420"/>
    </cofactor>
</comment>
<dbReference type="UniPathway" id="UPA00544"/>
<feature type="domain" description="Mur ligase C-terminal" evidence="12">
    <location>
        <begin position="527"/>
        <end position="648"/>
    </location>
</feature>
<dbReference type="Pfam" id="PF01225">
    <property type="entry name" value="Mur_ligase"/>
    <property type="match status" value="1"/>
</dbReference>
<sequence length="668" mass="69889">MCTSGFGSAGRGCRWAGKRLPCVRPIDGPTGKCWTVPGILQTSCPGQRRSVHAPRPAAPQPAGHRPAARGATGCALLARPRGAHGRGGGRGELSGHQHLQPRERPGAAAAGIDRLQRRLCLCGPAAAGARGAVRADRHGAVRHGRPDHRRGPAAAAPVGRAGERGARSGARLYRPALLEPGGGRPHLPPCPVRRHGGRGDGRPRLHLRGNAVRAHGARLVSHVHILGICGTFMAGVALLARASGHRVTGADAGVYPPMSTLLADQGIDVTEGYDPAALEPAPDCVVVGNALSRGNPSVEAVLERDLPFTSGPQWLAEHVLRGRWVLAVAGTHGKTTTASLLAWLLEDAGLAPGFLIGGLPGNFGVSARLGEGPFFVIEADEYDSAFFDKRSKFVHFRPRTLVLNNLEYDHADIFPDLAAIQRQFHHLVRTVPGSGQILVNGDDAALEVVMEMGCWSVQTRFGTGADNDWRLGADNGDWHLQDLPFTPPLPGAHNARNTAAALLAARHAGVPLAQGAASLAGFRGIRRRLESRGRAAGVEVLDDFAHHPTAIAATIGALAAGRSGRLLAVLEPRSNTMRQGVHRGQLADALAGADLAFVLEPSGLDWDLAAALAPLGERARTATTVDALIAAIVHECHAGDTVLVMSNGGFEGIHERLLAALRTGGAQA</sequence>
<comment type="catalytic activity">
    <reaction evidence="9">
        <text>UDP-N-acetyl-alpha-D-muramate + L-alanyl-gamma-D-glutamyl-meso-2,6-diaminopimelate + ATP = UDP-N-acetyl-alpha-D-muramoyl-L-alanyl-gamma-D-glutamyl-meso-2,6-diaminopimelate + ADP + phosphate + H(+)</text>
        <dbReference type="Rhea" id="RHEA:29563"/>
        <dbReference type="ChEBI" id="CHEBI:15378"/>
        <dbReference type="ChEBI" id="CHEBI:30616"/>
        <dbReference type="ChEBI" id="CHEBI:43474"/>
        <dbReference type="ChEBI" id="CHEBI:61401"/>
        <dbReference type="ChEBI" id="CHEBI:70757"/>
        <dbReference type="ChEBI" id="CHEBI:83905"/>
        <dbReference type="ChEBI" id="CHEBI:456216"/>
        <dbReference type="EC" id="6.3.2.45"/>
    </reaction>
</comment>
<dbReference type="NCBIfam" id="TIGR01081">
    <property type="entry name" value="mpl"/>
    <property type="match status" value="1"/>
</dbReference>
<dbReference type="InterPro" id="IPR050061">
    <property type="entry name" value="MurCDEF_pg_biosynth"/>
</dbReference>
<evidence type="ECO:0000256" key="1">
    <source>
        <dbReference type="ARBA" id="ARBA00022598"/>
    </source>
</evidence>
<dbReference type="EC" id="6.3.2.45" evidence="9"/>
<dbReference type="AlphaFoldDB" id="A0A2U2N0B4"/>
<reference evidence="14 15" key="1">
    <citation type="submission" date="2018-05" db="EMBL/GenBank/DDBJ databases">
        <title>Spiribacter halobius sp. nov., a moderately halophilic bacterium isolated from marine solar saltern.</title>
        <authorList>
            <person name="Zheng W.-S."/>
            <person name="Lu D.-C."/>
            <person name="Du Z.-J."/>
        </authorList>
    </citation>
    <scope>NUCLEOTIDE SEQUENCE [LARGE SCALE GENOMIC DNA]</scope>
    <source>
        <strain evidence="14 15">E85</strain>
    </source>
</reference>
<dbReference type="Pfam" id="PF02875">
    <property type="entry name" value="Mur_ligase_C"/>
    <property type="match status" value="1"/>
</dbReference>
<dbReference type="InterPro" id="IPR036565">
    <property type="entry name" value="Mur-like_cat_sf"/>
</dbReference>
<keyword evidence="9" id="KW-0460">Magnesium</keyword>
<dbReference type="Gene3D" id="3.40.1190.10">
    <property type="entry name" value="Mur-like, catalytic domain"/>
    <property type="match status" value="1"/>
</dbReference>
<comment type="caution">
    <text evidence="14">The sequence shown here is derived from an EMBL/GenBank/DDBJ whole genome shotgun (WGS) entry which is preliminary data.</text>
</comment>
<feature type="binding site" evidence="9">
    <location>
        <begin position="330"/>
        <end position="336"/>
    </location>
    <ligand>
        <name>ATP</name>
        <dbReference type="ChEBI" id="CHEBI:30616"/>
    </ligand>
</feature>
<keyword evidence="7 9" id="KW-0131">Cell cycle</keyword>
<keyword evidence="5 9" id="KW-0133">Cell shape</keyword>
<dbReference type="InterPro" id="IPR000713">
    <property type="entry name" value="Mur_ligase_N"/>
</dbReference>
<keyword evidence="2 9" id="KW-0132">Cell division</keyword>
<dbReference type="GO" id="GO:0106418">
    <property type="term" value="F:UDP-N-acetylmuramate-L-alanyl-gamma-D-glutamyl-meso-2,6-diaminoheptanedioate ligase activity"/>
    <property type="evidence" value="ECO:0007669"/>
    <property type="project" value="UniProtKB-EC"/>
</dbReference>
<evidence type="ECO:0000256" key="3">
    <source>
        <dbReference type="ARBA" id="ARBA00022741"/>
    </source>
</evidence>
<evidence type="ECO:0000259" key="12">
    <source>
        <dbReference type="Pfam" id="PF02875"/>
    </source>
</evidence>
<accession>A0A2U2N0B4</accession>
<evidence type="ECO:0000256" key="8">
    <source>
        <dbReference type="ARBA" id="ARBA00023316"/>
    </source>
</evidence>
<gene>
    <name evidence="9 14" type="primary">mpl</name>
    <name evidence="14" type="ORF">DEM34_12050</name>
</gene>
<organism evidence="14 15">
    <name type="scientific">Sediminicurvatus halobius</name>
    <dbReference type="NCBI Taxonomy" id="2182432"/>
    <lineage>
        <taxon>Bacteria</taxon>
        <taxon>Pseudomonadati</taxon>
        <taxon>Pseudomonadota</taxon>
        <taxon>Gammaproteobacteria</taxon>
        <taxon>Chromatiales</taxon>
        <taxon>Ectothiorhodospiraceae</taxon>
        <taxon>Sediminicurvatus</taxon>
    </lineage>
</organism>
<evidence type="ECO:0000256" key="2">
    <source>
        <dbReference type="ARBA" id="ARBA00022618"/>
    </source>
</evidence>
<evidence type="ECO:0000256" key="7">
    <source>
        <dbReference type="ARBA" id="ARBA00023306"/>
    </source>
</evidence>
<dbReference type="InterPro" id="IPR005757">
    <property type="entry name" value="Mpl"/>
</dbReference>
<evidence type="ECO:0000256" key="5">
    <source>
        <dbReference type="ARBA" id="ARBA00022960"/>
    </source>
</evidence>
<dbReference type="Pfam" id="PF08245">
    <property type="entry name" value="Mur_ligase_M"/>
    <property type="match status" value="1"/>
</dbReference>
<dbReference type="GO" id="GO:0008360">
    <property type="term" value="P:regulation of cell shape"/>
    <property type="evidence" value="ECO:0007669"/>
    <property type="project" value="UniProtKB-KW"/>
</dbReference>
<dbReference type="SUPFAM" id="SSF51984">
    <property type="entry name" value="MurCD N-terminal domain"/>
    <property type="match status" value="1"/>
</dbReference>
<feature type="domain" description="Mur ligase central" evidence="13">
    <location>
        <begin position="328"/>
        <end position="505"/>
    </location>
</feature>
<dbReference type="Proteomes" id="UP000245474">
    <property type="component" value="Unassembled WGS sequence"/>
</dbReference>
<dbReference type="PANTHER" id="PTHR43445:SF5">
    <property type="entry name" value="UDP-N-ACETYLMURAMATE--L-ALANYL-GAMMA-D-GLUTAMYL-MESO-2,6-DIAMINOHEPTANDIOATE LIGASE"/>
    <property type="match status" value="1"/>
</dbReference>
<proteinExistence type="inferred from homology"/>
<comment type="similarity">
    <text evidence="9">Belongs to the MurCDEF family. Mpl subfamily.</text>
</comment>
<dbReference type="InterPro" id="IPR036615">
    <property type="entry name" value="Mur_ligase_C_dom_sf"/>
</dbReference>
<dbReference type="Gene3D" id="3.90.190.20">
    <property type="entry name" value="Mur ligase, C-terminal domain"/>
    <property type="match status" value="1"/>
</dbReference>
<keyword evidence="1 9" id="KW-0436">Ligase</keyword>
<evidence type="ECO:0000313" key="15">
    <source>
        <dbReference type="Proteomes" id="UP000245474"/>
    </source>
</evidence>
<evidence type="ECO:0000256" key="10">
    <source>
        <dbReference type="SAM" id="MobiDB-lite"/>
    </source>
</evidence>
<dbReference type="InterPro" id="IPR013221">
    <property type="entry name" value="Mur_ligase_cen"/>
</dbReference>
<dbReference type="SUPFAM" id="SSF53244">
    <property type="entry name" value="MurD-like peptide ligases, peptide-binding domain"/>
    <property type="match status" value="1"/>
</dbReference>
<dbReference type="EMBL" id="QFFI01000018">
    <property type="protein sequence ID" value="PWG62508.1"/>
    <property type="molecule type" value="Genomic_DNA"/>
</dbReference>
<dbReference type="OrthoDB" id="9804126at2"/>
<comment type="pathway">
    <text evidence="9">Cell wall biogenesis; peptidoglycan recycling.</text>
</comment>
<evidence type="ECO:0000259" key="11">
    <source>
        <dbReference type="Pfam" id="PF01225"/>
    </source>
</evidence>
<dbReference type="GO" id="GO:0005524">
    <property type="term" value="F:ATP binding"/>
    <property type="evidence" value="ECO:0007669"/>
    <property type="project" value="UniProtKB-UniRule"/>
</dbReference>
<evidence type="ECO:0000313" key="14">
    <source>
        <dbReference type="EMBL" id="PWG62508.1"/>
    </source>
</evidence>
<evidence type="ECO:0000256" key="4">
    <source>
        <dbReference type="ARBA" id="ARBA00022840"/>
    </source>
</evidence>
<dbReference type="HAMAP" id="MF_02020">
    <property type="entry name" value="Mpl"/>
    <property type="match status" value="1"/>
</dbReference>
<keyword evidence="4 9" id="KW-0067">ATP-binding</keyword>
<dbReference type="InterPro" id="IPR004101">
    <property type="entry name" value="Mur_ligase_C"/>
</dbReference>
<evidence type="ECO:0000256" key="9">
    <source>
        <dbReference type="HAMAP-Rule" id="MF_02020"/>
    </source>
</evidence>
<keyword evidence="6 9" id="KW-0573">Peptidoglycan synthesis</keyword>
<keyword evidence="3 9" id="KW-0547">Nucleotide-binding</keyword>
<dbReference type="Gene3D" id="3.40.50.720">
    <property type="entry name" value="NAD(P)-binding Rossmann-like Domain"/>
    <property type="match status" value="1"/>
</dbReference>
<dbReference type="GO" id="GO:0009254">
    <property type="term" value="P:peptidoglycan turnover"/>
    <property type="evidence" value="ECO:0007669"/>
    <property type="project" value="UniProtKB-UniRule"/>
</dbReference>
<evidence type="ECO:0000259" key="13">
    <source>
        <dbReference type="Pfam" id="PF08245"/>
    </source>
</evidence>
<dbReference type="GO" id="GO:0051301">
    <property type="term" value="P:cell division"/>
    <property type="evidence" value="ECO:0007669"/>
    <property type="project" value="UniProtKB-KW"/>
</dbReference>
<feature type="region of interest" description="Disordered" evidence="10">
    <location>
        <begin position="133"/>
        <end position="203"/>
    </location>
</feature>
<protein>
    <recommendedName>
        <fullName evidence="9">UDP-N-acetylmuramate--L-alanyl-gamma-D-glutamyl-meso-2,6-diaminoheptandioate ligase</fullName>
        <ecNumber evidence="9">6.3.2.45</ecNumber>
    </recommendedName>
    <alternativeName>
        <fullName evidence="9">Murein peptide ligase</fullName>
    </alternativeName>
    <alternativeName>
        <fullName evidence="9">UDP-N-acetylmuramate:L-alanyl-gamma-D-glutamyl-meso-diaminopimelate ligase</fullName>
    </alternativeName>
</protein>
<dbReference type="SUPFAM" id="SSF53623">
    <property type="entry name" value="MurD-like peptide ligases, catalytic domain"/>
    <property type="match status" value="1"/>
</dbReference>
<name>A0A2U2N0B4_9GAMM</name>
<feature type="domain" description="Mur ligase N-terminal catalytic" evidence="11">
    <location>
        <begin position="222"/>
        <end position="320"/>
    </location>
</feature>
<dbReference type="GO" id="GO:0009252">
    <property type="term" value="P:peptidoglycan biosynthetic process"/>
    <property type="evidence" value="ECO:0007669"/>
    <property type="project" value="UniProtKB-UniRule"/>
</dbReference>
<comment type="function">
    <text evidence="9">Reutilizes the intact tripeptide L-alanyl-gamma-D-glutamyl-meso-diaminopimelate by linking it to UDP-N-acetylmuramate.</text>
</comment>
<feature type="region of interest" description="Disordered" evidence="10">
    <location>
        <begin position="45"/>
        <end position="106"/>
    </location>
</feature>
<keyword evidence="8 9" id="KW-0961">Cell wall biogenesis/degradation</keyword>
<evidence type="ECO:0000256" key="6">
    <source>
        <dbReference type="ARBA" id="ARBA00022984"/>
    </source>
</evidence>
<dbReference type="PANTHER" id="PTHR43445">
    <property type="entry name" value="UDP-N-ACETYLMURAMATE--L-ALANINE LIGASE-RELATED"/>
    <property type="match status" value="1"/>
</dbReference>
<dbReference type="GO" id="GO:0071555">
    <property type="term" value="P:cell wall organization"/>
    <property type="evidence" value="ECO:0007669"/>
    <property type="project" value="UniProtKB-KW"/>
</dbReference>
<keyword evidence="15" id="KW-1185">Reference proteome</keyword>